<dbReference type="GeneID" id="7200822"/>
<keyword evidence="10" id="KW-1185">Reference proteome</keyword>
<protein>
    <recommendedName>
        <fullName evidence="8">HSF-type DNA-binding domain-containing protein</fullName>
    </recommendedName>
</protein>
<dbReference type="PANTHER" id="PTHR10015">
    <property type="entry name" value="HEAT SHOCK TRANSCRIPTION FACTOR"/>
    <property type="match status" value="1"/>
</dbReference>
<dbReference type="Gene3D" id="1.10.10.10">
    <property type="entry name" value="Winged helix-like DNA-binding domain superfamily/Winged helix DNA-binding domain"/>
    <property type="match status" value="2"/>
</dbReference>
<dbReference type="Pfam" id="PF09585">
    <property type="entry name" value="Lin0512_fam"/>
    <property type="match status" value="1"/>
</dbReference>
<dbReference type="HOGENOM" id="CLU_397155_0_0_1"/>
<feature type="region of interest" description="Disordered" evidence="7">
    <location>
        <begin position="670"/>
        <end position="690"/>
    </location>
</feature>
<evidence type="ECO:0000256" key="1">
    <source>
        <dbReference type="ARBA" id="ARBA00004123"/>
    </source>
</evidence>
<evidence type="ECO:0000256" key="5">
    <source>
        <dbReference type="ARBA" id="ARBA00023242"/>
    </source>
</evidence>
<dbReference type="Proteomes" id="UP000000759">
    <property type="component" value="Chromosome 8"/>
</dbReference>
<accession>B7FYS2</accession>
<evidence type="ECO:0000256" key="7">
    <source>
        <dbReference type="SAM" id="MobiDB-lite"/>
    </source>
</evidence>
<evidence type="ECO:0000313" key="10">
    <source>
        <dbReference type="Proteomes" id="UP000000759"/>
    </source>
</evidence>
<dbReference type="KEGG" id="pti:PHATRDRAFT_45816"/>
<feature type="domain" description="HSF-type DNA-binding" evidence="8">
    <location>
        <begin position="534"/>
        <end position="629"/>
    </location>
</feature>
<dbReference type="PaxDb" id="2850-Phatr45816"/>
<gene>
    <name evidence="9" type="ORF">PHATRDRAFT_45816</name>
</gene>
<keyword evidence="2" id="KW-0547">Nucleotide-binding</keyword>
<dbReference type="InterPro" id="IPR036390">
    <property type="entry name" value="WH_DNA-bd_sf"/>
</dbReference>
<feature type="domain" description="HSF-type DNA-binding" evidence="8">
    <location>
        <begin position="370"/>
        <end position="469"/>
    </location>
</feature>
<dbReference type="GO" id="GO:0003700">
    <property type="term" value="F:DNA-binding transcription factor activity"/>
    <property type="evidence" value="ECO:0007669"/>
    <property type="project" value="InterPro"/>
</dbReference>
<dbReference type="OrthoDB" id="45998at2759"/>
<name>B7FYS2_PHATC</name>
<feature type="compositionally biased region" description="Low complexity" evidence="7">
    <location>
        <begin position="194"/>
        <end position="207"/>
    </location>
</feature>
<sequence length="690" mass="75864">MVQNRIANISSELDERIRETAATLIGGFAKAPTASSTPMVISNNVNCATIQANAAQLSSRNATVVVLSSIGFGIDPLSSPFDATEAAVKAVRDAIERGVLRLPTASEGNLHLHVKIGVPPRITGLTEPLAVDMARIAPLLPTFLKVMPIEVVVGGLFIPPTDASTPTGVCTAVACLTLHQRVAKSSSHSSQPEAIISSPTSVTSPDSPVAPPRTWAEVEQSQHPCPMPAHDQDRIQAHDQIRQQLQKLASTHFVAPGDIEKDGFRRSTSIDMLARVSVELQEQQPTSMEGASVPRHISTNSSTSLSLEGGDGFYFNAANNYNYKKLPPGVTPKNNRRLFVRHTYRDHSSEIPAIPEEMELMSHKAPLRTPNAAFPLKLHEILSLIESDGHDDIIGWLPHGRSFKIHKHKEFVETILPKYFVMTKKSSFLRQLNLYGFNRLSGIGSDQGSYYHETFLRGMKFLSRRMQRQKVNGNGIRAAGNPDEEPTLAHFPECPVQAVLRDYAHDTSSHATDTTGDDSLTGHRQCSAVGVQVSFPLKLQRILDKLEAEDKHDVVSWLAHGRAFLVHDPDRFVSEIMPMYFNQTKYSSFQRQLHMYNFQRITAGQDKGAYHNSYFQRGKPALAIKMQRTRVNGKGTRRPGNPHAEPNLYKMESLPGIPFGAIIDVPVDMPGSGSGSYDQLDDASGSGEEN</sequence>
<evidence type="ECO:0000259" key="8">
    <source>
        <dbReference type="SMART" id="SM00415"/>
    </source>
</evidence>
<dbReference type="AlphaFoldDB" id="B7FYS2"/>
<keyword evidence="5" id="KW-0539">Nucleus</keyword>
<evidence type="ECO:0000256" key="6">
    <source>
        <dbReference type="RuleBase" id="RU004020"/>
    </source>
</evidence>
<evidence type="ECO:0000256" key="2">
    <source>
        <dbReference type="ARBA" id="ARBA00022741"/>
    </source>
</evidence>
<dbReference type="FunFam" id="1.10.10.10:FF:000479">
    <property type="entry name" value="Predicted protein"/>
    <property type="match status" value="2"/>
</dbReference>
<organism evidence="9 10">
    <name type="scientific">Phaeodactylum tricornutum (strain CCAP 1055/1)</name>
    <dbReference type="NCBI Taxonomy" id="556484"/>
    <lineage>
        <taxon>Eukaryota</taxon>
        <taxon>Sar</taxon>
        <taxon>Stramenopiles</taxon>
        <taxon>Ochrophyta</taxon>
        <taxon>Bacillariophyta</taxon>
        <taxon>Bacillariophyceae</taxon>
        <taxon>Bacillariophycidae</taxon>
        <taxon>Naviculales</taxon>
        <taxon>Phaeodactylaceae</taxon>
        <taxon>Phaeodactylum</taxon>
    </lineage>
</organism>
<dbReference type="GO" id="GO:0005525">
    <property type="term" value="F:GTP binding"/>
    <property type="evidence" value="ECO:0007669"/>
    <property type="project" value="UniProtKB-KW"/>
</dbReference>
<dbReference type="eggNOG" id="KOG0627">
    <property type="taxonomic scope" value="Eukaryota"/>
</dbReference>
<keyword evidence="4" id="KW-0342">GTP-binding</keyword>
<dbReference type="PANTHER" id="PTHR10015:SF206">
    <property type="entry name" value="HSF-TYPE DNA-BINDING DOMAIN-CONTAINING PROTEIN"/>
    <property type="match status" value="1"/>
</dbReference>
<evidence type="ECO:0000313" key="9">
    <source>
        <dbReference type="EMBL" id="EEC48217.1"/>
    </source>
</evidence>
<dbReference type="GO" id="GO:0005634">
    <property type="term" value="C:nucleus"/>
    <property type="evidence" value="ECO:0007669"/>
    <property type="project" value="UniProtKB-SubCell"/>
</dbReference>
<feature type="region of interest" description="Disordered" evidence="7">
    <location>
        <begin position="186"/>
        <end position="212"/>
    </location>
</feature>
<dbReference type="InterPro" id="IPR000232">
    <property type="entry name" value="HSF_DNA-bd"/>
</dbReference>
<dbReference type="PRINTS" id="PR00056">
    <property type="entry name" value="HSFDOMAIN"/>
</dbReference>
<dbReference type="GO" id="GO:0043565">
    <property type="term" value="F:sequence-specific DNA binding"/>
    <property type="evidence" value="ECO:0007669"/>
    <property type="project" value="InterPro"/>
</dbReference>
<evidence type="ECO:0000256" key="4">
    <source>
        <dbReference type="ARBA" id="ARBA00023134"/>
    </source>
</evidence>
<dbReference type="InterPro" id="IPR037103">
    <property type="entry name" value="Tubulin/FtsZ-like_C"/>
</dbReference>
<evidence type="ECO:0000256" key="3">
    <source>
        <dbReference type="ARBA" id="ARBA00023125"/>
    </source>
</evidence>
<dbReference type="EMBL" id="CM000611">
    <property type="protein sequence ID" value="EEC48217.1"/>
    <property type="molecule type" value="Genomic_DNA"/>
</dbReference>
<comment type="similarity">
    <text evidence="6">Belongs to the HSF family.</text>
</comment>
<keyword evidence="3" id="KW-0238">DNA-binding</keyword>
<dbReference type="Gene3D" id="3.30.1330.20">
    <property type="entry name" value="Tubulin/FtsZ, C-terminal domain"/>
    <property type="match status" value="1"/>
</dbReference>
<dbReference type="RefSeq" id="XP_002180026.1">
    <property type="nucleotide sequence ID" value="XM_002179990.1"/>
</dbReference>
<dbReference type="Pfam" id="PF00447">
    <property type="entry name" value="HSF_DNA-bind"/>
    <property type="match status" value="2"/>
</dbReference>
<reference evidence="10" key="2">
    <citation type="submission" date="2008-08" db="EMBL/GenBank/DDBJ databases">
        <authorList>
            <consortium name="Diatom Consortium"/>
            <person name="Grigoriev I."/>
            <person name="Grimwood J."/>
            <person name="Kuo A."/>
            <person name="Otillar R.P."/>
            <person name="Salamov A."/>
            <person name="Detter J.C."/>
            <person name="Lindquist E."/>
            <person name="Shapiro H."/>
            <person name="Lucas S."/>
            <person name="Glavina del Rio T."/>
            <person name="Pitluck S."/>
            <person name="Rokhsar D."/>
            <person name="Bowler C."/>
        </authorList>
    </citation>
    <scope>GENOME REANNOTATION</scope>
    <source>
        <strain evidence="10">CCAP 1055/1</strain>
    </source>
</reference>
<reference evidence="9 10" key="1">
    <citation type="journal article" date="2008" name="Nature">
        <title>The Phaeodactylum genome reveals the evolutionary history of diatom genomes.</title>
        <authorList>
            <person name="Bowler C."/>
            <person name="Allen A.E."/>
            <person name="Badger J.H."/>
            <person name="Grimwood J."/>
            <person name="Jabbari K."/>
            <person name="Kuo A."/>
            <person name="Maheswari U."/>
            <person name="Martens C."/>
            <person name="Maumus F."/>
            <person name="Otillar R.P."/>
            <person name="Rayko E."/>
            <person name="Salamov A."/>
            <person name="Vandepoele K."/>
            <person name="Beszteri B."/>
            <person name="Gruber A."/>
            <person name="Heijde M."/>
            <person name="Katinka M."/>
            <person name="Mock T."/>
            <person name="Valentin K."/>
            <person name="Verret F."/>
            <person name="Berges J.A."/>
            <person name="Brownlee C."/>
            <person name="Cadoret J.P."/>
            <person name="Chiovitti A."/>
            <person name="Choi C.J."/>
            <person name="Coesel S."/>
            <person name="De Martino A."/>
            <person name="Detter J.C."/>
            <person name="Durkin C."/>
            <person name="Falciatore A."/>
            <person name="Fournet J."/>
            <person name="Haruta M."/>
            <person name="Huysman M.J."/>
            <person name="Jenkins B.D."/>
            <person name="Jiroutova K."/>
            <person name="Jorgensen R.E."/>
            <person name="Joubert Y."/>
            <person name="Kaplan A."/>
            <person name="Kroger N."/>
            <person name="Kroth P.G."/>
            <person name="La Roche J."/>
            <person name="Lindquist E."/>
            <person name="Lommer M."/>
            <person name="Martin-Jezequel V."/>
            <person name="Lopez P.J."/>
            <person name="Lucas S."/>
            <person name="Mangogna M."/>
            <person name="McGinnis K."/>
            <person name="Medlin L.K."/>
            <person name="Montsant A."/>
            <person name="Oudot-Le Secq M.P."/>
            <person name="Napoli C."/>
            <person name="Obornik M."/>
            <person name="Parker M.S."/>
            <person name="Petit J.L."/>
            <person name="Porcel B.M."/>
            <person name="Poulsen N."/>
            <person name="Robison M."/>
            <person name="Rychlewski L."/>
            <person name="Rynearson T.A."/>
            <person name="Schmutz J."/>
            <person name="Shapiro H."/>
            <person name="Siaut M."/>
            <person name="Stanley M."/>
            <person name="Sussman M.R."/>
            <person name="Taylor A.R."/>
            <person name="Vardi A."/>
            <person name="von Dassow P."/>
            <person name="Vyverman W."/>
            <person name="Willis A."/>
            <person name="Wyrwicz L.S."/>
            <person name="Rokhsar D.S."/>
            <person name="Weissenbach J."/>
            <person name="Armbrust E.V."/>
            <person name="Green B.R."/>
            <person name="Van de Peer Y."/>
            <person name="Grigoriev I.V."/>
        </authorList>
    </citation>
    <scope>NUCLEOTIDE SEQUENCE [LARGE SCALE GENOMIC DNA]</scope>
    <source>
        <strain evidence="9 10">CCAP 1055/1</strain>
    </source>
</reference>
<dbReference type="InterPro" id="IPR011719">
    <property type="entry name" value="CHP02058"/>
</dbReference>
<dbReference type="InParanoid" id="B7FYS2"/>
<dbReference type="SMART" id="SM00415">
    <property type="entry name" value="HSF"/>
    <property type="match status" value="2"/>
</dbReference>
<dbReference type="InterPro" id="IPR036388">
    <property type="entry name" value="WH-like_DNA-bd_sf"/>
</dbReference>
<dbReference type="SUPFAM" id="SSF46785">
    <property type="entry name" value="Winged helix' DNA-binding domain"/>
    <property type="match status" value="2"/>
</dbReference>
<proteinExistence type="inferred from homology"/>
<comment type="subcellular location">
    <subcellularLocation>
        <location evidence="1">Nucleus</location>
    </subcellularLocation>
</comment>